<proteinExistence type="inferred from homology"/>
<gene>
    <name evidence="18" type="primary">SSCI07990.1</name>
    <name evidence="17" type="ORF">SPSC_03605</name>
</gene>
<keyword evidence="5" id="KW-0509">mRNA transport</keyword>
<keyword evidence="9" id="KW-0906">Nuclear pore complex</keyword>
<feature type="compositionally biased region" description="Polar residues" evidence="16">
    <location>
        <begin position="34"/>
        <end position="48"/>
    </location>
</feature>
<feature type="region of interest" description="Disordered" evidence="16">
    <location>
        <begin position="293"/>
        <end position="314"/>
    </location>
</feature>
<dbReference type="Pfam" id="PF07817">
    <property type="entry name" value="GLE1"/>
    <property type="match status" value="1"/>
</dbReference>
<evidence type="ECO:0000256" key="8">
    <source>
        <dbReference type="ARBA" id="ARBA00023054"/>
    </source>
</evidence>
<evidence type="ECO:0000256" key="4">
    <source>
        <dbReference type="ARBA" id="ARBA00022448"/>
    </source>
</evidence>
<keyword evidence="8" id="KW-0175">Coiled coil</keyword>
<evidence type="ECO:0000313" key="19">
    <source>
        <dbReference type="Proteomes" id="UP000242770"/>
    </source>
</evidence>
<feature type="compositionally biased region" description="Polar residues" evidence="16">
    <location>
        <begin position="142"/>
        <end position="154"/>
    </location>
</feature>
<comment type="similarity">
    <text evidence="3">Belongs to the GLE1 family.</text>
</comment>
<reference evidence="17" key="1">
    <citation type="submission" date="2014-06" db="EMBL/GenBank/DDBJ databases">
        <authorList>
            <person name="Ju J."/>
            <person name="Zhang J."/>
        </authorList>
    </citation>
    <scope>NUCLEOTIDE SEQUENCE</scope>
    <source>
        <strain evidence="17">SscI8</strain>
    </source>
</reference>
<feature type="compositionally biased region" description="Low complexity" evidence="16">
    <location>
        <begin position="54"/>
        <end position="67"/>
    </location>
</feature>
<dbReference type="GO" id="GO:0005737">
    <property type="term" value="C:cytoplasm"/>
    <property type="evidence" value="ECO:0007669"/>
    <property type="project" value="UniProtKB-ARBA"/>
</dbReference>
<dbReference type="InterPro" id="IPR012476">
    <property type="entry name" value="GLE1"/>
</dbReference>
<dbReference type="GO" id="GO:0005543">
    <property type="term" value="F:phospholipid binding"/>
    <property type="evidence" value="ECO:0007669"/>
    <property type="project" value="TreeGrafter"/>
</dbReference>
<evidence type="ECO:0000256" key="12">
    <source>
        <dbReference type="ARBA" id="ARBA00026227"/>
    </source>
</evidence>
<keyword evidence="10" id="KW-0472">Membrane</keyword>
<comment type="subcellular location">
    <subcellularLocation>
        <location evidence="1">Nucleus membrane</location>
        <topology evidence="1">Peripheral membrane protein</topology>
        <orientation evidence="1">Cytoplasmic side</orientation>
    </subcellularLocation>
    <subcellularLocation>
        <location evidence="2">Nucleus</location>
        <location evidence="2">Nuclear pore complex</location>
    </subcellularLocation>
</comment>
<dbReference type="GO" id="GO:0031369">
    <property type="term" value="F:translation initiation factor binding"/>
    <property type="evidence" value="ECO:0007669"/>
    <property type="project" value="TreeGrafter"/>
</dbReference>
<evidence type="ECO:0000256" key="16">
    <source>
        <dbReference type="SAM" id="MobiDB-lite"/>
    </source>
</evidence>
<name>A0A0F7S546_9BASI</name>
<feature type="compositionally biased region" description="Basic and acidic residues" evidence="16">
    <location>
        <begin position="71"/>
        <end position="89"/>
    </location>
</feature>
<keyword evidence="19" id="KW-1185">Reference proteome</keyword>
<feature type="compositionally biased region" description="Low complexity" evidence="16">
    <location>
        <begin position="118"/>
        <end position="141"/>
    </location>
</feature>
<dbReference type="STRING" id="49012.A0A0F7S546"/>
<evidence type="ECO:0000256" key="13">
    <source>
        <dbReference type="ARBA" id="ARBA00029983"/>
    </source>
</evidence>
<keyword evidence="6" id="KW-0653">Protein transport</keyword>
<evidence type="ECO:0000256" key="1">
    <source>
        <dbReference type="ARBA" id="ARBA00004335"/>
    </source>
</evidence>
<keyword evidence="11" id="KW-0539">Nucleus</keyword>
<reference evidence="19" key="3">
    <citation type="submission" date="2014-06" db="EMBL/GenBank/DDBJ databases">
        <authorList>
            <person name="Berkman P.J."/>
        </authorList>
    </citation>
    <scope>NUCLEOTIDE SEQUENCE [LARGE SCALE GENOMIC DNA]</scope>
</reference>
<evidence type="ECO:0000256" key="2">
    <source>
        <dbReference type="ARBA" id="ARBA00004567"/>
    </source>
</evidence>
<evidence type="ECO:0000256" key="15">
    <source>
        <dbReference type="ARBA" id="ARBA00075681"/>
    </source>
</evidence>
<dbReference type="GO" id="GO:0015031">
    <property type="term" value="P:protein transport"/>
    <property type="evidence" value="ECO:0007669"/>
    <property type="project" value="UniProtKB-KW"/>
</dbReference>
<dbReference type="FunFam" id="1.25.40.510:FF:000003">
    <property type="entry name" value="Nucleoporin GLE1"/>
    <property type="match status" value="1"/>
</dbReference>
<evidence type="ECO:0000256" key="9">
    <source>
        <dbReference type="ARBA" id="ARBA00023132"/>
    </source>
</evidence>
<organism evidence="18 19">
    <name type="scientific">Sporisorium scitamineum</name>
    <dbReference type="NCBI Taxonomy" id="49012"/>
    <lineage>
        <taxon>Eukaryota</taxon>
        <taxon>Fungi</taxon>
        <taxon>Dikarya</taxon>
        <taxon>Basidiomycota</taxon>
        <taxon>Ustilaginomycotina</taxon>
        <taxon>Ustilaginomycetes</taxon>
        <taxon>Ustilaginales</taxon>
        <taxon>Ustilaginaceae</taxon>
        <taxon>Sporisorium</taxon>
    </lineage>
</organism>
<dbReference type="AlphaFoldDB" id="A0A0F7S546"/>
<dbReference type="PANTHER" id="PTHR12960:SF0">
    <property type="entry name" value="MRNA EXPORT FACTOR GLE1"/>
    <property type="match status" value="1"/>
</dbReference>
<feature type="region of interest" description="Disordered" evidence="16">
    <location>
        <begin position="1"/>
        <end position="262"/>
    </location>
</feature>
<dbReference type="GO" id="GO:0044614">
    <property type="term" value="C:nuclear pore cytoplasmic filaments"/>
    <property type="evidence" value="ECO:0007669"/>
    <property type="project" value="TreeGrafter"/>
</dbReference>
<dbReference type="Gene3D" id="1.25.40.510">
    <property type="entry name" value="GLE1-like"/>
    <property type="match status" value="1"/>
</dbReference>
<dbReference type="EMBL" id="LK056669">
    <property type="protein sequence ID" value="CDR87984.1"/>
    <property type="molecule type" value="Genomic_DNA"/>
</dbReference>
<feature type="compositionally biased region" description="Low complexity" evidence="16">
    <location>
        <begin position="295"/>
        <end position="314"/>
    </location>
</feature>
<evidence type="ECO:0000256" key="11">
    <source>
        <dbReference type="ARBA" id="ARBA00023242"/>
    </source>
</evidence>
<feature type="compositionally biased region" description="Polar residues" evidence="16">
    <location>
        <begin position="90"/>
        <end position="106"/>
    </location>
</feature>
<feature type="region of interest" description="Disordered" evidence="16">
    <location>
        <begin position="384"/>
        <end position="433"/>
    </location>
</feature>
<dbReference type="PANTHER" id="PTHR12960">
    <property type="entry name" value="GLE-1-RELATED"/>
    <property type="match status" value="1"/>
</dbReference>
<sequence length="769" mass="84734">MRFTLDSISDVSADEQLSPTVVRKSLPHQRAIADQQNFASSSSSQTPTRKGILRHTSSYSSTTPSTQRRQRFSDDRDEDDHNTQRDLTPRSRTQHASFSPLPFQQQNRRRSATPSFELVGLPVSSPSSSRPGASGSGLSSRQQPGRLSSNSSASLPPWMRLHNRSHRSQLYDYDDDSSDDDHAALSSDEDDSDLLDASDDDPEESGDADSDRSSSPQISPYDQDDSSDSEGETRPVIGASSQQRRVHGRSKASRQHGNASAVKLASVVGDDWEEWNRNSAQLAWFRARILKRDASASATSPSRSRSATATAPDADVDAVQALLSSLNIRRTQEEAEVKKAFEARNKDLWSGIDASILAAENEARKVAAAEAVRLEAARKSQEEAERKAAQARQAELDRIEAEKKAAQADADRRKQEAEAEAAKQKQNEAEQAKIRAMGGTGDDIRKAALAEYDEWMAKIRHIKANVLPTISSNADLRKQCFAAKRQITPKIGQLTNSRQEITRITQAIAGVLDAAKQAAASGGGDVYTWILNHLSKCLIRQAEQEVAAKQDTAYPLARVVVWLVLLGHVELADVLMARLCKKCPWVVPVWPARTKDMDEAAYRKVMGYKSADETTENYSNRMNGITAFYFAILQTVPTAPPGSSSLDVEKIPLHLRSTALWRWSVRALTPSTSKVAFLDHPMCPSIWSVFVEIAGPYALKLYGKQMRKVFALLLTQGVQGKKAGWFLHGDDKPYVKAATVRLELLLMDWNASPGQSVIQNATKGVEMEP</sequence>
<dbReference type="GO" id="GO:0000822">
    <property type="term" value="F:inositol hexakisphosphate binding"/>
    <property type="evidence" value="ECO:0007669"/>
    <property type="project" value="TreeGrafter"/>
</dbReference>
<feature type="compositionally biased region" description="Polar residues" evidence="16">
    <location>
        <begin position="1"/>
        <end position="19"/>
    </location>
</feature>
<protein>
    <recommendedName>
        <fullName evidence="12">mRNA export factor GLE1</fullName>
    </recommendedName>
    <alternativeName>
        <fullName evidence="14">Nuclear pore protein GLE1</fullName>
    </alternativeName>
    <alternativeName>
        <fullName evidence="13">Nucleoporin GLE1</fullName>
    </alternativeName>
    <alternativeName>
        <fullName evidence="15">RNA export factor GLE1</fullName>
    </alternativeName>
</protein>
<feature type="compositionally biased region" description="Basic residues" evidence="16">
    <location>
        <begin position="244"/>
        <end position="254"/>
    </location>
</feature>
<dbReference type="EMBL" id="CCFA01000408">
    <property type="protein sequence ID" value="CDW95577.1"/>
    <property type="molecule type" value="Genomic_DNA"/>
</dbReference>
<reference evidence="18" key="2">
    <citation type="submission" date="2014-06" db="EMBL/GenBank/DDBJ databases">
        <authorList>
            <person name="Berkman J.Paul."/>
        </authorList>
    </citation>
    <scope>NUCLEOTIDE SEQUENCE [LARGE SCALE GENOMIC DNA]</scope>
</reference>
<dbReference type="GO" id="GO:0031965">
    <property type="term" value="C:nuclear membrane"/>
    <property type="evidence" value="ECO:0007669"/>
    <property type="project" value="UniProtKB-SubCell"/>
</dbReference>
<dbReference type="OrthoDB" id="420884at2759"/>
<evidence type="ECO:0000256" key="10">
    <source>
        <dbReference type="ARBA" id="ARBA00023136"/>
    </source>
</evidence>
<evidence type="ECO:0000313" key="18">
    <source>
        <dbReference type="EMBL" id="CDW95577.1"/>
    </source>
</evidence>
<evidence type="ECO:0000313" key="17">
    <source>
        <dbReference type="EMBL" id="CDR87984.1"/>
    </source>
</evidence>
<dbReference type="GO" id="GO:0016973">
    <property type="term" value="P:poly(A)+ mRNA export from nucleus"/>
    <property type="evidence" value="ECO:0007669"/>
    <property type="project" value="InterPro"/>
</dbReference>
<dbReference type="CDD" id="cd06503">
    <property type="entry name" value="ATP-synt_Fo_b"/>
    <property type="match status" value="1"/>
</dbReference>
<dbReference type="InterPro" id="IPR038506">
    <property type="entry name" value="GLE1-like_sf"/>
</dbReference>
<feature type="compositionally biased region" description="Acidic residues" evidence="16">
    <location>
        <begin position="187"/>
        <end position="208"/>
    </location>
</feature>
<keyword evidence="4" id="KW-0813">Transport</keyword>
<evidence type="ECO:0000256" key="7">
    <source>
        <dbReference type="ARBA" id="ARBA00023010"/>
    </source>
</evidence>
<dbReference type="Proteomes" id="UP000242770">
    <property type="component" value="Unassembled WGS sequence"/>
</dbReference>
<evidence type="ECO:0000256" key="3">
    <source>
        <dbReference type="ARBA" id="ARBA00011056"/>
    </source>
</evidence>
<accession>A0A0F7S546</accession>
<keyword evidence="7" id="KW-0811">Translocation</keyword>
<evidence type="ECO:0000256" key="6">
    <source>
        <dbReference type="ARBA" id="ARBA00022927"/>
    </source>
</evidence>
<evidence type="ECO:0000256" key="5">
    <source>
        <dbReference type="ARBA" id="ARBA00022816"/>
    </source>
</evidence>
<evidence type="ECO:0000256" key="14">
    <source>
        <dbReference type="ARBA" id="ARBA00075092"/>
    </source>
</evidence>